<evidence type="ECO:0000313" key="2">
    <source>
        <dbReference type="EMBL" id="KAG1810834.1"/>
    </source>
</evidence>
<reference evidence="2" key="1">
    <citation type="journal article" date="2020" name="New Phytol.">
        <title>Comparative genomics reveals dynamic genome evolution in host specialist ectomycorrhizal fungi.</title>
        <authorList>
            <person name="Lofgren L.A."/>
            <person name="Nguyen N.H."/>
            <person name="Vilgalys R."/>
            <person name="Ruytinx J."/>
            <person name="Liao H.L."/>
            <person name="Branco S."/>
            <person name="Kuo A."/>
            <person name="LaButti K."/>
            <person name="Lipzen A."/>
            <person name="Andreopoulos W."/>
            <person name="Pangilinan J."/>
            <person name="Riley R."/>
            <person name="Hundley H."/>
            <person name="Na H."/>
            <person name="Barry K."/>
            <person name="Grigoriev I.V."/>
            <person name="Stajich J.E."/>
            <person name="Kennedy P.G."/>
        </authorList>
    </citation>
    <scope>NUCLEOTIDE SEQUENCE</scope>
    <source>
        <strain evidence="2">MN1</strain>
    </source>
</reference>
<dbReference type="EMBL" id="JABBWG010000031">
    <property type="protein sequence ID" value="KAG1810834.1"/>
    <property type="molecule type" value="Genomic_DNA"/>
</dbReference>
<dbReference type="GeneID" id="64627243"/>
<gene>
    <name evidence="2" type="ORF">BJ212DRAFT_1302167</name>
</gene>
<organism evidence="2 3">
    <name type="scientific">Suillus subaureus</name>
    <dbReference type="NCBI Taxonomy" id="48587"/>
    <lineage>
        <taxon>Eukaryota</taxon>
        <taxon>Fungi</taxon>
        <taxon>Dikarya</taxon>
        <taxon>Basidiomycota</taxon>
        <taxon>Agaricomycotina</taxon>
        <taxon>Agaricomycetes</taxon>
        <taxon>Agaricomycetidae</taxon>
        <taxon>Boletales</taxon>
        <taxon>Suillineae</taxon>
        <taxon>Suillaceae</taxon>
        <taxon>Suillus</taxon>
    </lineage>
</organism>
<proteinExistence type="predicted"/>
<dbReference type="RefSeq" id="XP_041189614.1">
    <property type="nucleotide sequence ID" value="XM_041333226.1"/>
</dbReference>
<name>A0A9P7E4Q1_9AGAM</name>
<evidence type="ECO:0000256" key="1">
    <source>
        <dbReference type="SAM" id="MobiDB-lite"/>
    </source>
</evidence>
<evidence type="ECO:0000313" key="3">
    <source>
        <dbReference type="Proteomes" id="UP000807769"/>
    </source>
</evidence>
<feature type="region of interest" description="Disordered" evidence="1">
    <location>
        <begin position="57"/>
        <end position="94"/>
    </location>
</feature>
<dbReference type="Proteomes" id="UP000807769">
    <property type="component" value="Unassembled WGS sequence"/>
</dbReference>
<protein>
    <submittedName>
        <fullName evidence="2">Uncharacterized protein</fullName>
    </submittedName>
</protein>
<sequence length="184" mass="20035">MRNSNPCFNGLEISSLADLVVHRSSCMSVAQQSLTSRMLRANANACAREKRRPALKIATASSSRPPNTNATQQSSGAAQAQSSSQPQAATSISTAPPVVANATSGTNPHIILRHAGRWTRFWLFICCAYSEYTDGTGSKARRLRHIVGSSKIQNEHMREKAKRKRFDTSGILDVDDVTPRDHAV</sequence>
<accession>A0A9P7E4Q1</accession>
<feature type="compositionally biased region" description="Polar residues" evidence="1">
    <location>
        <begin position="59"/>
        <end position="69"/>
    </location>
</feature>
<comment type="caution">
    <text evidence="2">The sequence shown here is derived from an EMBL/GenBank/DDBJ whole genome shotgun (WGS) entry which is preliminary data.</text>
</comment>
<keyword evidence="3" id="KW-1185">Reference proteome</keyword>
<feature type="compositionally biased region" description="Low complexity" evidence="1">
    <location>
        <begin position="70"/>
        <end position="94"/>
    </location>
</feature>
<dbReference type="OrthoDB" id="2689413at2759"/>
<dbReference type="AlphaFoldDB" id="A0A9P7E4Q1"/>